<evidence type="ECO:0000256" key="1">
    <source>
        <dbReference type="ARBA" id="ARBA00009809"/>
    </source>
</evidence>
<dbReference type="Proteomes" id="UP000650466">
    <property type="component" value="Unassembled WGS sequence"/>
</dbReference>
<dbReference type="Gene3D" id="2.102.20.10">
    <property type="entry name" value="Beta-galactosidase, domain 2"/>
    <property type="match status" value="1"/>
</dbReference>
<evidence type="ECO:0000313" key="5">
    <source>
        <dbReference type="Proteomes" id="UP000650466"/>
    </source>
</evidence>
<dbReference type="InterPro" id="IPR037110">
    <property type="entry name" value="Betagal_dom2_sf"/>
</dbReference>
<dbReference type="InterPro" id="IPR008979">
    <property type="entry name" value="Galactose-bd-like_sf"/>
</dbReference>
<evidence type="ECO:0000256" key="2">
    <source>
        <dbReference type="RuleBase" id="RU003679"/>
    </source>
</evidence>
<gene>
    <name evidence="4" type="ORF">ICC18_02240</name>
</gene>
<dbReference type="RefSeq" id="WP_188172739.1">
    <property type="nucleotide sequence ID" value="NZ_JACVVD010000001.1"/>
</dbReference>
<feature type="domain" description="Glycoside hydrolase 35 catalytic" evidence="3">
    <location>
        <begin position="17"/>
        <end position="316"/>
    </location>
</feature>
<comment type="similarity">
    <text evidence="1 2">Belongs to the glycosyl hydrolase 35 family.</text>
</comment>
<organism evidence="4 5">
    <name type="scientific">Paenibacillus sedimenti</name>
    <dbReference type="NCBI Taxonomy" id="2770274"/>
    <lineage>
        <taxon>Bacteria</taxon>
        <taxon>Bacillati</taxon>
        <taxon>Bacillota</taxon>
        <taxon>Bacilli</taxon>
        <taxon>Bacillales</taxon>
        <taxon>Paenibacillaceae</taxon>
        <taxon>Paenibacillus</taxon>
    </lineage>
</organism>
<dbReference type="Gene3D" id="2.60.120.260">
    <property type="entry name" value="Galactose-binding domain-like"/>
    <property type="match status" value="2"/>
</dbReference>
<accession>A0A926QGY9</accession>
<dbReference type="GO" id="GO:0005975">
    <property type="term" value="P:carbohydrate metabolic process"/>
    <property type="evidence" value="ECO:0007669"/>
    <property type="project" value="InterPro"/>
</dbReference>
<dbReference type="InterPro" id="IPR031330">
    <property type="entry name" value="Gly_Hdrlase_35_cat"/>
</dbReference>
<dbReference type="PANTHER" id="PTHR23421">
    <property type="entry name" value="BETA-GALACTOSIDASE RELATED"/>
    <property type="match status" value="1"/>
</dbReference>
<proteinExistence type="inferred from homology"/>
<dbReference type="SUPFAM" id="SSF49785">
    <property type="entry name" value="Galactose-binding domain-like"/>
    <property type="match status" value="1"/>
</dbReference>
<dbReference type="AlphaFoldDB" id="A0A926QGY9"/>
<dbReference type="Pfam" id="PF01301">
    <property type="entry name" value="Glyco_hydro_35"/>
    <property type="match status" value="1"/>
</dbReference>
<dbReference type="Gene3D" id="3.20.20.80">
    <property type="entry name" value="Glycosidases"/>
    <property type="match status" value="1"/>
</dbReference>
<dbReference type="GO" id="GO:0004553">
    <property type="term" value="F:hydrolase activity, hydrolyzing O-glycosyl compounds"/>
    <property type="evidence" value="ECO:0007669"/>
    <property type="project" value="InterPro"/>
</dbReference>
<protein>
    <submittedName>
        <fullName evidence="4">Beta-galactosidase</fullName>
    </submittedName>
</protein>
<sequence>MKLQNSEAAVQLSPDAFRINGKSELLLCASLFYFRIPRALWKERLCQLKAFGYNCIDVYFPWNFHEMEEGVWDFTGEKDAEQFLRDAAEAGLWVIARPGPYICSEWDGGALPAYLFVKDNLRIRDNDPHFLQHVSRWYDQILLILRENSIDQQGSIIAVQLENELDFYPCNDPKGYISALRDMALQHGVTVPLIACAGQGGLEAASGFAEGVIPTCNFYPNDQDPSFEEKVLIYRDELHERGLPLLVTETNRSHFLLRRLLSCGVKLLGPYLQASGTNFGFTNATNNWGNPLSFLTSDYDFHGMITPEGHIREEAYEGRLLSNVIQAYGSSLAESIPDSSEHSHYRLTLKQGGQLIFLCNVTEQDDEVFLQNADTSFPRYTKLASKPNRCPILPLNVPLQTWGIEDGMVLYATAEISIVKHLSDRTVVVLHAEHESEISLKFSEEIEIVSGNMTIHESTDQLTVSYSPEGKDANILIRLSNSVLLELVGLSRSKALSLERIDEAGNFHFGRMAAEPSVSQDVTARWAQSLINPIVALTNESIHLGDRADNLEKHGVYRGYAWYESRVTIPSDKCYKGLLLERASDVVSLYADDTYIGTMTPAGGSQFIPVPTGLSMEPKLTARTEIWGHSNFHDIRLPSLELTALKGLTSITAVTNIIDISQNWRVKALRVGEPFAPYADPSYADRSWPIASCGGWLNTDLPSYECYRKEVVTSKDADSWVLHLNGKFSHAHVYVNGQPVGKLTPLQPYADLTPFASAGETLFIALFSEKTYESPSGRILIYEGNSAKAWRLSSAKETELLKHAEAAKDAAFAVDGSVELKPGQMSWLYGELCDDNEGRGWRVYIAGANMKLTVFFNGHLVGRLWTKGGTSRPVFRGGNDESFYLPGPWFRPSGNEMIILLEAVALNEDAHIESLSFVPVAGAEGGYV</sequence>
<name>A0A926QGY9_9BACL</name>
<comment type="caution">
    <text evidence="4">The sequence shown here is derived from an EMBL/GenBank/DDBJ whole genome shotgun (WGS) entry which is preliminary data.</text>
</comment>
<dbReference type="SUPFAM" id="SSF51445">
    <property type="entry name" value="(Trans)glycosidases"/>
    <property type="match status" value="1"/>
</dbReference>
<evidence type="ECO:0000313" key="4">
    <source>
        <dbReference type="EMBL" id="MBD0378940.1"/>
    </source>
</evidence>
<dbReference type="PRINTS" id="PR00742">
    <property type="entry name" value="GLHYDRLASE35"/>
</dbReference>
<dbReference type="InterPro" id="IPR001944">
    <property type="entry name" value="Glycoside_Hdrlase_35"/>
</dbReference>
<reference evidence="4" key="1">
    <citation type="submission" date="2020-09" db="EMBL/GenBank/DDBJ databases">
        <title>Draft Genome Sequence of Paenibacillus sp. WST5.</title>
        <authorList>
            <person name="Bao Z."/>
        </authorList>
    </citation>
    <scope>NUCLEOTIDE SEQUENCE</scope>
    <source>
        <strain evidence="4">WST5</strain>
    </source>
</reference>
<dbReference type="EMBL" id="JACVVD010000001">
    <property type="protein sequence ID" value="MBD0378940.1"/>
    <property type="molecule type" value="Genomic_DNA"/>
</dbReference>
<keyword evidence="5" id="KW-1185">Reference proteome</keyword>
<evidence type="ECO:0000259" key="3">
    <source>
        <dbReference type="Pfam" id="PF01301"/>
    </source>
</evidence>
<dbReference type="InterPro" id="IPR017853">
    <property type="entry name" value="GH"/>
</dbReference>